<feature type="compositionally biased region" description="Basic residues" evidence="1">
    <location>
        <begin position="261"/>
        <end position="270"/>
    </location>
</feature>
<sequence>MQELPTQFLSFGDKIPDLDIATKQDFLEHSIALIDDLASSQIAPTGLEGSTFLDYTNLSFVSDTSLHLTDTSEISQSPKKQPVNVNLPVTDIRQIPSASHILSISPQTITLNLLCAVISVSQPRTVNLRRRQRSNNGRPNTMEILDLLVGDDTRAGFSISFWLPPVDSQKSNANDSEDLRLTLQTLRAGDVVLVTNVALSVWRGAVYGQSLGKRWARNSTRVAKIEDGEVERGLSVGVKGKLAKVRSWREDFVGRDTSVRRSTRVKASKRKREEELPPDTQD</sequence>
<protein>
    <submittedName>
        <fullName evidence="2">Uncharacterized protein</fullName>
    </submittedName>
</protein>
<gene>
    <name evidence="2" type="ORF">WHR41_02418</name>
</gene>
<evidence type="ECO:0000313" key="3">
    <source>
        <dbReference type="Proteomes" id="UP000803884"/>
    </source>
</evidence>
<reference evidence="2 3" key="1">
    <citation type="journal article" date="2020" name="Microbiol. Resour. Announc.">
        <title>Draft Genome Sequence of a Cladosporium Species Isolated from the Mesophotic Ascidian Didemnum maculosum.</title>
        <authorList>
            <person name="Gioti A."/>
            <person name="Siaperas R."/>
            <person name="Nikolaivits E."/>
            <person name="Le Goff G."/>
            <person name="Ouazzani J."/>
            <person name="Kotoulas G."/>
            <person name="Topakas E."/>
        </authorList>
    </citation>
    <scope>NUCLEOTIDE SEQUENCE [LARGE SCALE GENOMIC DNA]</scope>
    <source>
        <strain evidence="2 3">TM138-S3</strain>
    </source>
</reference>
<dbReference type="AlphaFoldDB" id="A0AB34KUX8"/>
<dbReference type="RefSeq" id="XP_069231735.1">
    <property type="nucleotide sequence ID" value="XM_069371024.1"/>
</dbReference>
<keyword evidence="3" id="KW-1185">Reference proteome</keyword>
<dbReference type="EMBL" id="JAAQHG020000006">
    <property type="protein sequence ID" value="KAL1588630.1"/>
    <property type="molecule type" value="Genomic_DNA"/>
</dbReference>
<name>A0AB34KUX8_9PEZI</name>
<dbReference type="GeneID" id="96003862"/>
<evidence type="ECO:0000256" key="1">
    <source>
        <dbReference type="SAM" id="MobiDB-lite"/>
    </source>
</evidence>
<feature type="region of interest" description="Disordered" evidence="1">
    <location>
        <begin position="257"/>
        <end position="282"/>
    </location>
</feature>
<dbReference type="Gene3D" id="2.40.50.140">
    <property type="entry name" value="Nucleic acid-binding proteins"/>
    <property type="match status" value="1"/>
</dbReference>
<dbReference type="InterPro" id="IPR012340">
    <property type="entry name" value="NA-bd_OB-fold"/>
</dbReference>
<proteinExistence type="predicted"/>
<accession>A0AB34KUX8</accession>
<dbReference type="Proteomes" id="UP000803884">
    <property type="component" value="Unassembled WGS sequence"/>
</dbReference>
<comment type="caution">
    <text evidence="2">The sequence shown here is derived from an EMBL/GenBank/DDBJ whole genome shotgun (WGS) entry which is preliminary data.</text>
</comment>
<evidence type="ECO:0000313" key="2">
    <source>
        <dbReference type="EMBL" id="KAL1588630.1"/>
    </source>
</evidence>
<organism evidence="2 3">
    <name type="scientific">Cladosporium halotolerans</name>
    <dbReference type="NCBI Taxonomy" id="1052096"/>
    <lineage>
        <taxon>Eukaryota</taxon>
        <taxon>Fungi</taxon>
        <taxon>Dikarya</taxon>
        <taxon>Ascomycota</taxon>
        <taxon>Pezizomycotina</taxon>
        <taxon>Dothideomycetes</taxon>
        <taxon>Dothideomycetidae</taxon>
        <taxon>Cladosporiales</taxon>
        <taxon>Cladosporiaceae</taxon>
        <taxon>Cladosporium</taxon>
    </lineage>
</organism>